<evidence type="ECO:0000313" key="3">
    <source>
        <dbReference type="Proteomes" id="UP000541425"/>
    </source>
</evidence>
<sequence>MDIAFIIPAVSMYRRDVSILILSADTIRMSADILIAFENILIVFTILIERIAKRLVFVVRKKGVISVRRYSR</sequence>
<accession>A0A7W5YCV3</accession>
<evidence type="ECO:0000313" key="2">
    <source>
        <dbReference type="EMBL" id="MBB3701574.1"/>
    </source>
</evidence>
<reference evidence="2 3" key="1">
    <citation type="submission" date="2020-08" db="EMBL/GenBank/DDBJ databases">
        <title>Genomic Encyclopedia of Type Strains, Phase IV (KMG-IV): sequencing the most valuable type-strain genomes for metagenomic binning, comparative biology and taxonomic classification.</title>
        <authorList>
            <person name="Goeker M."/>
        </authorList>
    </citation>
    <scope>NUCLEOTIDE SEQUENCE [LARGE SCALE GENOMIC DNA]</scope>
    <source>
        <strain evidence="2 3">DSM 22548</strain>
    </source>
</reference>
<dbReference type="AlphaFoldDB" id="A0A7W5YCV3"/>
<feature type="transmembrane region" description="Helical" evidence="1">
    <location>
        <begin position="33"/>
        <end position="52"/>
    </location>
</feature>
<keyword evidence="1" id="KW-1133">Transmembrane helix</keyword>
<dbReference type="Proteomes" id="UP000541425">
    <property type="component" value="Unassembled WGS sequence"/>
</dbReference>
<name>A0A7W5YCV3_9BACT</name>
<evidence type="ECO:0000256" key="1">
    <source>
        <dbReference type="SAM" id="Phobius"/>
    </source>
</evidence>
<keyword evidence="1" id="KW-0812">Transmembrane</keyword>
<proteinExistence type="predicted"/>
<protein>
    <submittedName>
        <fullName evidence="2">Uncharacterized protein</fullName>
    </submittedName>
</protein>
<dbReference type="EMBL" id="JACICA010000001">
    <property type="protein sequence ID" value="MBB3701574.1"/>
    <property type="molecule type" value="Genomic_DNA"/>
</dbReference>
<organism evidence="2 3">
    <name type="scientific">Alloprevotella rava</name>
    <dbReference type="NCBI Taxonomy" id="671218"/>
    <lineage>
        <taxon>Bacteria</taxon>
        <taxon>Pseudomonadati</taxon>
        <taxon>Bacteroidota</taxon>
        <taxon>Bacteroidia</taxon>
        <taxon>Bacteroidales</taxon>
        <taxon>Prevotellaceae</taxon>
        <taxon>Alloprevotella</taxon>
    </lineage>
</organism>
<comment type="caution">
    <text evidence="2">The sequence shown here is derived from an EMBL/GenBank/DDBJ whole genome shotgun (WGS) entry which is preliminary data.</text>
</comment>
<gene>
    <name evidence="2" type="ORF">FHS60_000016</name>
</gene>
<keyword evidence="1" id="KW-0472">Membrane</keyword>